<evidence type="ECO:0000256" key="2">
    <source>
        <dbReference type="SAM" id="Phobius"/>
    </source>
</evidence>
<sequence length="203" mass="23161">MTATRRHAVPGIQNRFIIIIRGVVFVMVVATRFCGSGRGTRQEQYTVPLTAPPPRRSSARLGRHSGRWRRLPTHSYSCCLISIRKYIFIDYSHCLPFMHRQTILTAAGRRKIYCERARICRTTLGLTFDGGMTLGPHIKSVSDRAEFLLGRLYPMICKRSKLSLHNKVTLYKTCIRSVITYASAIFLLWPPLTTYPTQAGRQS</sequence>
<dbReference type="OrthoDB" id="10050074at2759"/>
<organism evidence="3 4">
    <name type="scientific">Bombyx mandarina</name>
    <name type="common">Wild silk moth</name>
    <name type="synonym">Wild silkworm</name>
    <dbReference type="NCBI Taxonomy" id="7092"/>
    <lineage>
        <taxon>Eukaryota</taxon>
        <taxon>Metazoa</taxon>
        <taxon>Ecdysozoa</taxon>
        <taxon>Arthropoda</taxon>
        <taxon>Hexapoda</taxon>
        <taxon>Insecta</taxon>
        <taxon>Pterygota</taxon>
        <taxon>Neoptera</taxon>
        <taxon>Endopterygota</taxon>
        <taxon>Lepidoptera</taxon>
        <taxon>Glossata</taxon>
        <taxon>Ditrysia</taxon>
        <taxon>Bombycoidea</taxon>
        <taxon>Bombycidae</taxon>
        <taxon>Bombycinae</taxon>
        <taxon>Bombyx</taxon>
    </lineage>
</organism>
<dbReference type="KEGG" id="bman:114242911"/>
<protein>
    <submittedName>
        <fullName evidence="4">Uncharacterized protein LOC114242911</fullName>
    </submittedName>
</protein>
<proteinExistence type="predicted"/>
<dbReference type="GeneID" id="114242911"/>
<evidence type="ECO:0000313" key="3">
    <source>
        <dbReference type="Proteomes" id="UP000504629"/>
    </source>
</evidence>
<keyword evidence="2" id="KW-0812">Transmembrane</keyword>
<name>A0A6J2JNY1_BOMMA</name>
<dbReference type="AlphaFoldDB" id="A0A6J2JNY1"/>
<evidence type="ECO:0000313" key="4">
    <source>
        <dbReference type="RefSeq" id="XP_028030019.1"/>
    </source>
</evidence>
<accession>A0A6J2JNY1</accession>
<keyword evidence="2" id="KW-1133">Transmembrane helix</keyword>
<dbReference type="RefSeq" id="XP_028030019.1">
    <property type="nucleotide sequence ID" value="XM_028174218.1"/>
</dbReference>
<feature type="transmembrane region" description="Helical" evidence="2">
    <location>
        <begin position="16"/>
        <end position="35"/>
    </location>
</feature>
<reference evidence="4" key="1">
    <citation type="submission" date="2025-08" db="UniProtKB">
        <authorList>
            <consortium name="RefSeq"/>
        </authorList>
    </citation>
    <scope>IDENTIFICATION</scope>
    <source>
        <tissue evidence="4">Silk gland</tissue>
    </source>
</reference>
<gene>
    <name evidence="4" type="primary">LOC114242911</name>
</gene>
<dbReference type="Proteomes" id="UP000504629">
    <property type="component" value="Unplaced"/>
</dbReference>
<keyword evidence="3" id="KW-1185">Reference proteome</keyword>
<keyword evidence="2" id="KW-0472">Membrane</keyword>
<evidence type="ECO:0000256" key="1">
    <source>
        <dbReference type="SAM" id="MobiDB-lite"/>
    </source>
</evidence>
<feature type="region of interest" description="Disordered" evidence="1">
    <location>
        <begin position="44"/>
        <end position="64"/>
    </location>
</feature>